<gene>
    <name evidence="1" type="ORF">Tci_933781</name>
</gene>
<comment type="caution">
    <text evidence="1">The sequence shown here is derived from an EMBL/GenBank/DDBJ whole genome shotgun (WGS) entry which is preliminary data.</text>
</comment>
<dbReference type="AlphaFoldDB" id="A0A699XP58"/>
<name>A0A699XP58_TANCI</name>
<proteinExistence type="predicted"/>
<sequence>DVPIKGRRLNEKEVATERVSSDTKEIRLDEGEVAAKKVSDETEEMAIVLITIDATSVLSSGGVQVVPTAA</sequence>
<evidence type="ECO:0000313" key="1">
    <source>
        <dbReference type="EMBL" id="GFD61812.1"/>
    </source>
</evidence>
<organism evidence="1">
    <name type="scientific">Tanacetum cinerariifolium</name>
    <name type="common">Dalmatian daisy</name>
    <name type="synonym">Chrysanthemum cinerariifolium</name>
    <dbReference type="NCBI Taxonomy" id="118510"/>
    <lineage>
        <taxon>Eukaryota</taxon>
        <taxon>Viridiplantae</taxon>
        <taxon>Streptophyta</taxon>
        <taxon>Embryophyta</taxon>
        <taxon>Tracheophyta</taxon>
        <taxon>Spermatophyta</taxon>
        <taxon>Magnoliopsida</taxon>
        <taxon>eudicotyledons</taxon>
        <taxon>Gunneridae</taxon>
        <taxon>Pentapetalae</taxon>
        <taxon>asterids</taxon>
        <taxon>campanulids</taxon>
        <taxon>Asterales</taxon>
        <taxon>Asteraceae</taxon>
        <taxon>Asteroideae</taxon>
        <taxon>Anthemideae</taxon>
        <taxon>Anthemidinae</taxon>
        <taxon>Tanacetum</taxon>
    </lineage>
</organism>
<dbReference type="EMBL" id="BKCJ011902231">
    <property type="protein sequence ID" value="GFD61812.1"/>
    <property type="molecule type" value="Genomic_DNA"/>
</dbReference>
<feature type="non-terminal residue" evidence="1">
    <location>
        <position position="70"/>
    </location>
</feature>
<reference evidence="1" key="1">
    <citation type="journal article" date="2019" name="Sci. Rep.">
        <title>Draft genome of Tanacetum cinerariifolium, the natural source of mosquito coil.</title>
        <authorList>
            <person name="Yamashiro T."/>
            <person name="Shiraishi A."/>
            <person name="Satake H."/>
            <person name="Nakayama K."/>
        </authorList>
    </citation>
    <scope>NUCLEOTIDE SEQUENCE</scope>
</reference>
<accession>A0A699XP58</accession>
<feature type="non-terminal residue" evidence="1">
    <location>
        <position position="1"/>
    </location>
</feature>
<protein>
    <submittedName>
        <fullName evidence="1">Uncharacterized protein</fullName>
    </submittedName>
</protein>